<evidence type="ECO:0000313" key="2">
    <source>
        <dbReference type="EMBL" id="ETB63490.1"/>
    </source>
</evidence>
<dbReference type="EMBL" id="KI635723">
    <property type="protein sequence ID" value="ETB63490.1"/>
    <property type="molecule type" value="Genomic_DNA"/>
</dbReference>
<keyword evidence="3" id="KW-1185">Reference proteome</keyword>
<dbReference type="InterPro" id="IPR006477">
    <property type="entry name" value="Yir_bir_cir"/>
</dbReference>
<dbReference type="NCBIfam" id="TIGR01590">
    <property type="entry name" value="yir-bir-cir_Pla"/>
    <property type="match status" value="1"/>
</dbReference>
<protein>
    <submittedName>
        <fullName evidence="2">Uncharacterized protein</fullName>
    </submittedName>
</protein>
<reference evidence="2 3" key="1">
    <citation type="submission" date="2013-11" db="EMBL/GenBank/DDBJ databases">
        <title>The Genome Sequence of Plasmodium yoelii 17X.</title>
        <authorList>
            <consortium name="The Broad Institute Genomics Platform"/>
            <consortium name="The Broad Institute Genome Sequencing Center for Infectious Disease"/>
            <person name="Neafsey D."/>
            <person name="Adams J."/>
            <person name="Walker B."/>
            <person name="Young S.K."/>
            <person name="Zeng Q."/>
            <person name="Gargeya S."/>
            <person name="Fitzgerald M."/>
            <person name="Haas B."/>
            <person name="Abouelleil A."/>
            <person name="Alvarado L."/>
            <person name="Chapman S.B."/>
            <person name="Gainer-Dewar J."/>
            <person name="Goldberg J."/>
            <person name="Griggs A."/>
            <person name="Gujja S."/>
            <person name="Hansen M."/>
            <person name="Howarth C."/>
            <person name="Imamovic A."/>
            <person name="Ireland A."/>
            <person name="Larimer J."/>
            <person name="McCowan C."/>
            <person name="Murphy C."/>
            <person name="Pearson M."/>
            <person name="Poon T.W."/>
            <person name="Priest M."/>
            <person name="Roberts A."/>
            <person name="Saif S."/>
            <person name="Shea T."/>
            <person name="Sykes S."/>
            <person name="Wortman J."/>
            <person name="Nusbaum C."/>
            <person name="Birren B."/>
        </authorList>
    </citation>
    <scope>NUCLEOTIDE SEQUENCE [LARGE SCALE GENOMIC DNA]</scope>
    <source>
        <strain evidence="2 3">17X</strain>
    </source>
</reference>
<evidence type="ECO:0000256" key="1">
    <source>
        <dbReference type="SAM" id="Phobius"/>
    </source>
</evidence>
<proteinExistence type="predicted"/>
<keyword evidence="1" id="KW-1133">Transmembrane helix</keyword>
<gene>
    <name evidence="2" type="ORF">YYC_00245</name>
</gene>
<keyword evidence="1" id="KW-0812">Transmembrane</keyword>
<evidence type="ECO:0000313" key="3">
    <source>
        <dbReference type="Proteomes" id="UP000018538"/>
    </source>
</evidence>
<dbReference type="Pfam" id="PF06022">
    <property type="entry name" value="Cir_Bir_Yir"/>
    <property type="match status" value="1"/>
</dbReference>
<accession>V7PWH8</accession>
<keyword evidence="1" id="KW-0472">Membrane</keyword>
<name>V7PWH8_PLAYE</name>
<dbReference type="AlphaFoldDB" id="V7PWH8"/>
<dbReference type="Proteomes" id="UP000018538">
    <property type="component" value="Unassembled WGS sequence"/>
</dbReference>
<organism evidence="2 3">
    <name type="scientific">Plasmodium yoelii 17X</name>
    <dbReference type="NCBI Taxonomy" id="1323249"/>
    <lineage>
        <taxon>Eukaryota</taxon>
        <taxon>Sar</taxon>
        <taxon>Alveolata</taxon>
        <taxon>Apicomplexa</taxon>
        <taxon>Aconoidasida</taxon>
        <taxon>Haemosporida</taxon>
        <taxon>Plasmodiidae</taxon>
        <taxon>Plasmodium</taxon>
        <taxon>Plasmodium (Vinckeia)</taxon>
    </lineage>
</organism>
<feature type="transmembrane region" description="Helical" evidence="1">
    <location>
        <begin position="258"/>
        <end position="276"/>
    </location>
</feature>
<sequence>MDDTLCGKFDILREYLPDDLGATTKLDLNDNLKIKKYCPENYLGENACNTNLDKITAGFLWLLGECYSTLTTKGYDQNNTNVFFIHMISWFSYKLNQIKKGEFTTINEFYNKNIKNSGKYEKFITDAYRIGGLQKFMDERNYLLNINIEDLSKFYDASKLLCNMYINFKKHTNDSTLSNDAKDFVKKYTDLNEGYNIEGTAHSTILPFLSTDYDNFKKYCNGKGDNCKDFQSLPAIKTNASALTSGDTSSSSSIGNRLFTVLSIFGAIAFIIGISYKVNNKELKKIYYIYANINKENVYFLTFYISIRYLDFGNDFKNKN</sequence>